<dbReference type="Pfam" id="PF20310">
    <property type="entry name" value="HTH_Tnp_2"/>
    <property type="match status" value="1"/>
</dbReference>
<proteinExistence type="predicted"/>
<comment type="caution">
    <text evidence="1">The sequence shown here is derived from an EMBL/GenBank/DDBJ whole genome shotgun (WGS) entry which is preliminary data.</text>
</comment>
<evidence type="ECO:0008006" key="3">
    <source>
        <dbReference type="Google" id="ProtNLM"/>
    </source>
</evidence>
<gene>
    <name evidence="1" type="ORF">ABID56_002219</name>
</gene>
<dbReference type="InterPro" id="IPR046929">
    <property type="entry name" value="HTH_Tnp"/>
</dbReference>
<keyword evidence="2" id="KW-1185">Reference proteome</keyword>
<dbReference type="Proteomes" id="UP001549167">
    <property type="component" value="Unassembled WGS sequence"/>
</dbReference>
<evidence type="ECO:0000313" key="2">
    <source>
        <dbReference type="Proteomes" id="UP001549167"/>
    </source>
</evidence>
<sequence length="82" mass="9579">MSKKLFTEEEVKTLRSNKYIKAASPKGVTYTDGFKRLFIIENEKGKFPREIFEEIGLPIDILGKTRIMTSGKRWRFLFSTSE</sequence>
<dbReference type="EMBL" id="JBEPMX010000012">
    <property type="protein sequence ID" value="MET3684093.1"/>
    <property type="molecule type" value="Genomic_DNA"/>
</dbReference>
<evidence type="ECO:0000313" key="1">
    <source>
        <dbReference type="EMBL" id="MET3684093.1"/>
    </source>
</evidence>
<reference evidence="1 2" key="1">
    <citation type="submission" date="2024-06" db="EMBL/GenBank/DDBJ databases">
        <title>Genomic Encyclopedia of Type Strains, Phase IV (KMG-IV): sequencing the most valuable type-strain genomes for metagenomic binning, comparative biology and taxonomic classification.</title>
        <authorList>
            <person name="Goeker M."/>
        </authorList>
    </citation>
    <scope>NUCLEOTIDE SEQUENCE [LARGE SCALE GENOMIC DNA]</scope>
    <source>
        <strain evidence="1 2">DSM 23520</strain>
    </source>
</reference>
<organism evidence="1 2">
    <name type="scientific">Alkalibacillus flavidus</name>
    <dbReference type="NCBI Taxonomy" id="546021"/>
    <lineage>
        <taxon>Bacteria</taxon>
        <taxon>Bacillati</taxon>
        <taxon>Bacillota</taxon>
        <taxon>Bacilli</taxon>
        <taxon>Bacillales</taxon>
        <taxon>Bacillaceae</taxon>
        <taxon>Alkalibacillus</taxon>
    </lineage>
</organism>
<name>A0ABV2KWY1_9BACI</name>
<protein>
    <recommendedName>
        <fullName evidence="3">Transposase</fullName>
    </recommendedName>
</protein>
<accession>A0ABV2KWY1</accession>